<feature type="transmembrane region" description="Helical" evidence="1">
    <location>
        <begin position="20"/>
        <end position="40"/>
    </location>
</feature>
<name>A0A411YBB3_9ACTN</name>
<keyword evidence="3" id="KW-1185">Reference proteome</keyword>
<evidence type="ECO:0000313" key="3">
    <source>
        <dbReference type="Proteomes" id="UP000291469"/>
    </source>
</evidence>
<sequence>MGRGLREQQRRALPAIDRWAGYAAAFWAAAFGIRSLYWALGGTVGLGTISEGLQAAAAARDPGVLAALWWVTVMLAVGTVLGLALVRAWGAVFPRVLPGVGGQAVPPAFLLLPSCGAGALLAAHGGQYLSFLVTVDPLEGEAWWYGVVWGPWFALGGILFLLASWSYLRRRGGGTLAVVASFLGVAGGLLAAFAPQIIGLLVGAFVG</sequence>
<evidence type="ECO:0000313" key="2">
    <source>
        <dbReference type="EMBL" id="QBI18490.1"/>
    </source>
</evidence>
<dbReference type="KEGG" id="erz:ER308_02180"/>
<feature type="transmembrane region" description="Helical" evidence="1">
    <location>
        <begin position="143"/>
        <end position="163"/>
    </location>
</feature>
<dbReference type="AlphaFoldDB" id="A0A411YBB3"/>
<organism evidence="2 3">
    <name type="scientific">Egibacter rhizosphaerae</name>
    <dbReference type="NCBI Taxonomy" id="1670831"/>
    <lineage>
        <taxon>Bacteria</taxon>
        <taxon>Bacillati</taxon>
        <taxon>Actinomycetota</taxon>
        <taxon>Nitriliruptoria</taxon>
        <taxon>Egibacterales</taxon>
        <taxon>Egibacteraceae</taxon>
        <taxon>Egibacter</taxon>
    </lineage>
</organism>
<feature type="transmembrane region" description="Helical" evidence="1">
    <location>
        <begin position="104"/>
        <end position="123"/>
    </location>
</feature>
<dbReference type="OrthoDB" id="2881403at2"/>
<reference evidence="2 3" key="1">
    <citation type="submission" date="2019-01" db="EMBL/GenBank/DDBJ databases">
        <title>Egibacter rhizosphaerae EGI 80759T.</title>
        <authorList>
            <person name="Chen D.-D."/>
            <person name="Tian Y."/>
            <person name="Jiao J.-Y."/>
            <person name="Zhang X.-T."/>
            <person name="Zhang Y.-G."/>
            <person name="Zhang Y."/>
            <person name="Xiao M."/>
            <person name="Shu W.-S."/>
            <person name="Li W.-J."/>
        </authorList>
    </citation>
    <scope>NUCLEOTIDE SEQUENCE [LARGE SCALE GENOMIC DNA]</scope>
    <source>
        <strain evidence="2 3">EGI 80759</strain>
    </source>
</reference>
<evidence type="ECO:0000256" key="1">
    <source>
        <dbReference type="SAM" id="Phobius"/>
    </source>
</evidence>
<dbReference type="RefSeq" id="WP_131153488.1">
    <property type="nucleotide sequence ID" value="NZ_CP036402.1"/>
</dbReference>
<dbReference type="Pfam" id="PF13160">
    <property type="entry name" value="DUF3995"/>
    <property type="match status" value="1"/>
</dbReference>
<feature type="transmembrane region" description="Helical" evidence="1">
    <location>
        <begin position="175"/>
        <end position="206"/>
    </location>
</feature>
<proteinExistence type="predicted"/>
<dbReference type="Proteomes" id="UP000291469">
    <property type="component" value="Chromosome"/>
</dbReference>
<keyword evidence="1" id="KW-0472">Membrane</keyword>
<gene>
    <name evidence="2" type="ORF">ER308_02180</name>
</gene>
<dbReference type="InterPro" id="IPR025058">
    <property type="entry name" value="DUF3995"/>
</dbReference>
<accession>A0A411YBB3</accession>
<keyword evidence="1" id="KW-0812">Transmembrane</keyword>
<keyword evidence="1" id="KW-1133">Transmembrane helix</keyword>
<protein>
    <submittedName>
        <fullName evidence="2">DUF3995 domain-containing protein</fullName>
    </submittedName>
</protein>
<feature type="transmembrane region" description="Helical" evidence="1">
    <location>
        <begin position="67"/>
        <end position="92"/>
    </location>
</feature>
<dbReference type="EMBL" id="CP036402">
    <property type="protein sequence ID" value="QBI18490.1"/>
    <property type="molecule type" value="Genomic_DNA"/>
</dbReference>